<sequence>MSSKALPEGWCWTKIGDLGQIVAGGTPSTKIPEYWENEVAWITPADLSGYQNKFISKGRKSISKLGLEKSSAKLMPQGSILFSSRAPIGYAVIAANEICTNQGFKNLIPSQLIFNEYVYYFLKSAKNLAESYASGTTFKEITARGFAKLPLPLPPFPEQHAIVEKLEELFSDLDDGVASLKQAQAQLKTYRQAVLKYAFEGKLTAAWRETNRPAPAAALLEQIQVERAAQYQRQLEEWQQACARANVSGAKKPPKPQKPKTLPPLSAAELAELPKLPAGWCWVRLSEISEAFGGYAFKSQDFSDKGKYQVIKIANVKVGQILLDSNPAYLENADEESIKKYGLQQGDCLITLTGTRKKRDYGFVAMVKNEQNLLLNQRLAAIRFFQPILPDFYQYALRTQHFQNNFFKYETGNVGQGNVGMKSVTEETIIFPPLAEQRQIVQEIEARLSVCDQLEQTIAASLRTAESLRQSLLKHAFEGKLTADWRAQHPDLIAGEHAAAALLEKIRKEKIV</sequence>
<dbReference type="GO" id="GO:0009307">
    <property type="term" value="P:DNA restriction-modification system"/>
    <property type="evidence" value="ECO:0007669"/>
    <property type="project" value="UniProtKB-KW"/>
</dbReference>
<keyword evidence="3" id="KW-0238">DNA-binding</keyword>
<protein>
    <submittedName>
        <fullName evidence="5">Restriction modification system DNA specificity subunit</fullName>
    </submittedName>
</protein>
<reference evidence="5" key="1">
    <citation type="journal article" date="2015" name="PeerJ">
        <title>First genomic representation of candidate bacterial phylum KSB3 points to enhanced environmental sensing as a trigger of wastewater bulking.</title>
        <authorList>
            <person name="Sekiguchi Y."/>
            <person name="Ohashi A."/>
            <person name="Parks D.H."/>
            <person name="Yamauchi T."/>
            <person name="Tyson G.W."/>
            <person name="Hugenholtz P."/>
        </authorList>
    </citation>
    <scope>NUCLEOTIDE SEQUENCE [LARGE SCALE GENOMIC DNA]</scope>
</reference>
<organism evidence="5">
    <name type="scientific">Vecturithrix granuli</name>
    <dbReference type="NCBI Taxonomy" id="1499967"/>
    <lineage>
        <taxon>Bacteria</taxon>
        <taxon>Candidatus Moduliflexota</taxon>
        <taxon>Candidatus Vecturitrichia</taxon>
        <taxon>Candidatus Vecturitrichales</taxon>
        <taxon>Candidatus Vecturitrichaceae</taxon>
        <taxon>Candidatus Vecturithrix</taxon>
    </lineage>
</organism>
<evidence type="ECO:0000256" key="2">
    <source>
        <dbReference type="ARBA" id="ARBA00022747"/>
    </source>
</evidence>
<dbReference type="AlphaFoldDB" id="A0A081C2K8"/>
<dbReference type="PANTHER" id="PTHR43140">
    <property type="entry name" value="TYPE-1 RESTRICTION ENZYME ECOKI SPECIFICITY PROTEIN"/>
    <property type="match status" value="1"/>
</dbReference>
<feature type="domain" description="Type I restriction modification DNA specificity" evidence="4">
    <location>
        <begin position="7"/>
        <end position="173"/>
    </location>
</feature>
<dbReference type="HOGENOM" id="CLU_021095_10_2_0"/>
<dbReference type="GO" id="GO:0003677">
    <property type="term" value="F:DNA binding"/>
    <property type="evidence" value="ECO:0007669"/>
    <property type="project" value="UniProtKB-KW"/>
</dbReference>
<dbReference type="EMBL" id="DF820468">
    <property type="protein sequence ID" value="GAK58813.1"/>
    <property type="molecule type" value="Genomic_DNA"/>
</dbReference>
<dbReference type="CDD" id="cd17278">
    <property type="entry name" value="RMtype1_S_LdeBORF1052P-TRD2-CR2"/>
    <property type="match status" value="1"/>
</dbReference>
<dbReference type="SUPFAM" id="SSF116734">
    <property type="entry name" value="DNA methylase specificity domain"/>
    <property type="match status" value="2"/>
</dbReference>
<dbReference type="InterPro" id="IPR051212">
    <property type="entry name" value="Type-I_RE_S_subunit"/>
</dbReference>
<accession>A0A081C2K8</accession>
<dbReference type="Gene3D" id="3.90.220.20">
    <property type="entry name" value="DNA methylase specificity domains"/>
    <property type="match status" value="2"/>
</dbReference>
<evidence type="ECO:0000256" key="1">
    <source>
        <dbReference type="ARBA" id="ARBA00010923"/>
    </source>
</evidence>
<dbReference type="InterPro" id="IPR044946">
    <property type="entry name" value="Restrct_endonuc_typeI_TRD_sf"/>
</dbReference>
<evidence type="ECO:0000256" key="3">
    <source>
        <dbReference type="ARBA" id="ARBA00023125"/>
    </source>
</evidence>
<dbReference type="Pfam" id="PF01420">
    <property type="entry name" value="Methylase_S"/>
    <property type="match status" value="2"/>
</dbReference>
<dbReference type="PANTHER" id="PTHR43140:SF1">
    <property type="entry name" value="TYPE I RESTRICTION ENZYME ECOKI SPECIFICITY SUBUNIT"/>
    <property type="match status" value="1"/>
</dbReference>
<dbReference type="Proteomes" id="UP000030661">
    <property type="component" value="Unassembled WGS sequence"/>
</dbReference>
<dbReference type="STRING" id="1499967.U27_05788"/>
<dbReference type="eggNOG" id="COG0732">
    <property type="taxonomic scope" value="Bacteria"/>
</dbReference>
<evidence type="ECO:0000259" key="4">
    <source>
        <dbReference type="Pfam" id="PF01420"/>
    </source>
</evidence>
<comment type="similarity">
    <text evidence="1">Belongs to the type-I restriction system S methylase family.</text>
</comment>
<evidence type="ECO:0000313" key="5">
    <source>
        <dbReference type="EMBL" id="GAK58813.1"/>
    </source>
</evidence>
<proteinExistence type="inferred from homology"/>
<name>A0A081C2K8_VECG1</name>
<gene>
    <name evidence="5" type="ORF">U27_05788</name>
</gene>
<dbReference type="InterPro" id="IPR000055">
    <property type="entry name" value="Restrct_endonuc_typeI_TRD"/>
</dbReference>
<dbReference type="CDD" id="cd17273">
    <property type="entry name" value="RMtype1_S_EcoJA69PI-TRD1-CR1_like"/>
    <property type="match status" value="1"/>
</dbReference>
<feature type="domain" description="Type I restriction modification DNA specificity" evidence="4">
    <location>
        <begin position="278"/>
        <end position="462"/>
    </location>
</feature>
<evidence type="ECO:0000313" key="6">
    <source>
        <dbReference type="Proteomes" id="UP000030661"/>
    </source>
</evidence>
<keyword evidence="2" id="KW-0680">Restriction system</keyword>
<keyword evidence="6" id="KW-1185">Reference proteome</keyword>